<dbReference type="PROSITE" id="PS50930">
    <property type="entry name" value="HTH_LYTTR"/>
    <property type="match status" value="1"/>
</dbReference>
<dbReference type="SMART" id="SM00448">
    <property type="entry name" value="REC"/>
    <property type="match status" value="1"/>
</dbReference>
<evidence type="ECO:0000256" key="1">
    <source>
        <dbReference type="PROSITE-ProRule" id="PRU00169"/>
    </source>
</evidence>
<dbReference type="PANTHER" id="PTHR37299">
    <property type="entry name" value="TRANSCRIPTIONAL REGULATOR-RELATED"/>
    <property type="match status" value="1"/>
</dbReference>
<comment type="caution">
    <text evidence="5">The sequence shown here is derived from an EMBL/GenBank/DDBJ whole genome shotgun (WGS) entry which is preliminary data.</text>
</comment>
<accession>A0ABV8B8H1</accession>
<evidence type="ECO:0000259" key="3">
    <source>
        <dbReference type="PROSITE" id="PS50110"/>
    </source>
</evidence>
<organism evidence="5 6">
    <name type="scientific">Bacillus songklensis</name>
    <dbReference type="NCBI Taxonomy" id="1069116"/>
    <lineage>
        <taxon>Bacteria</taxon>
        <taxon>Bacillati</taxon>
        <taxon>Bacillota</taxon>
        <taxon>Bacilli</taxon>
        <taxon>Bacillales</taxon>
        <taxon>Bacillaceae</taxon>
        <taxon>Bacillus</taxon>
    </lineage>
</organism>
<dbReference type="EMBL" id="JBHRZT010000072">
    <property type="protein sequence ID" value="MFC3885462.1"/>
    <property type="molecule type" value="Genomic_DNA"/>
</dbReference>
<evidence type="ECO:0000259" key="4">
    <source>
        <dbReference type="PROSITE" id="PS50930"/>
    </source>
</evidence>
<feature type="region of interest" description="Disordered" evidence="2">
    <location>
        <begin position="123"/>
        <end position="142"/>
    </location>
</feature>
<dbReference type="Proteomes" id="UP001595752">
    <property type="component" value="Unassembled WGS sequence"/>
</dbReference>
<proteinExistence type="predicted"/>
<feature type="domain" description="HTH LytTR-type" evidence="4">
    <location>
        <begin position="154"/>
        <end position="259"/>
    </location>
</feature>
<evidence type="ECO:0000313" key="5">
    <source>
        <dbReference type="EMBL" id="MFC3885462.1"/>
    </source>
</evidence>
<evidence type="ECO:0000313" key="6">
    <source>
        <dbReference type="Proteomes" id="UP001595752"/>
    </source>
</evidence>
<dbReference type="InterPro" id="IPR001789">
    <property type="entry name" value="Sig_transdc_resp-reg_receiver"/>
</dbReference>
<dbReference type="InterPro" id="IPR007492">
    <property type="entry name" value="LytTR_DNA-bd_dom"/>
</dbReference>
<protein>
    <submittedName>
        <fullName evidence="5">LytR/AlgR family response regulator transcription factor</fullName>
    </submittedName>
</protein>
<dbReference type="SMART" id="SM00850">
    <property type="entry name" value="LytTR"/>
    <property type="match status" value="1"/>
</dbReference>
<dbReference type="Gene3D" id="2.40.50.40">
    <property type="match status" value="1"/>
</dbReference>
<dbReference type="PROSITE" id="PS50110">
    <property type="entry name" value="RESPONSE_REGULATORY"/>
    <property type="match status" value="1"/>
</dbReference>
<dbReference type="InterPro" id="IPR011006">
    <property type="entry name" value="CheY-like_superfamily"/>
</dbReference>
<evidence type="ECO:0000256" key="2">
    <source>
        <dbReference type="SAM" id="MobiDB-lite"/>
    </source>
</evidence>
<dbReference type="Gene3D" id="3.40.50.2300">
    <property type="match status" value="1"/>
</dbReference>
<feature type="compositionally biased region" description="Polar residues" evidence="2">
    <location>
        <begin position="125"/>
        <end position="139"/>
    </location>
</feature>
<sequence length="259" mass="30046">MRAIIVEDEIPAREELEYLIETHSNIEVTDCFEDGLDVLKFLQEQETDAIFLDINIPSLDGMLLAGNISKFAKKPYIIFTTAYKEHAVQAFELEAFDYILKPYDEKRIAAMLGKLESAYKRDQSEINQKNTESAGNVKSQMHEEEAGSGAVSRINLRKNDKIIVTDVNDIYYASANEKVTLVYTRQEEYMMPMSISEFHSRLPQNLFFRCHRSYSVNLSKIHEIVPWFNQTYLLHLKDLDAEVPVSRSKVKMFRQIMQL</sequence>
<dbReference type="Pfam" id="PF04397">
    <property type="entry name" value="LytTR"/>
    <property type="match status" value="1"/>
</dbReference>
<dbReference type="PANTHER" id="PTHR37299:SF1">
    <property type="entry name" value="STAGE 0 SPORULATION PROTEIN A HOMOLOG"/>
    <property type="match status" value="1"/>
</dbReference>
<dbReference type="RefSeq" id="WP_377917886.1">
    <property type="nucleotide sequence ID" value="NZ_JBHRZT010000072.1"/>
</dbReference>
<keyword evidence="1" id="KW-0597">Phosphoprotein</keyword>
<dbReference type="SUPFAM" id="SSF52172">
    <property type="entry name" value="CheY-like"/>
    <property type="match status" value="1"/>
</dbReference>
<reference evidence="6" key="1">
    <citation type="journal article" date="2019" name="Int. J. Syst. Evol. Microbiol.">
        <title>The Global Catalogue of Microorganisms (GCM) 10K type strain sequencing project: providing services to taxonomists for standard genome sequencing and annotation.</title>
        <authorList>
            <consortium name="The Broad Institute Genomics Platform"/>
            <consortium name="The Broad Institute Genome Sequencing Center for Infectious Disease"/>
            <person name="Wu L."/>
            <person name="Ma J."/>
        </authorList>
    </citation>
    <scope>NUCLEOTIDE SEQUENCE [LARGE SCALE GENOMIC DNA]</scope>
    <source>
        <strain evidence="6">CCUG 61889</strain>
    </source>
</reference>
<dbReference type="InterPro" id="IPR046947">
    <property type="entry name" value="LytR-like"/>
</dbReference>
<gene>
    <name evidence="5" type="ORF">ACFOU2_19050</name>
</gene>
<dbReference type="Gene3D" id="2.20.25.10">
    <property type="match status" value="1"/>
</dbReference>
<name>A0ABV8B8H1_9BACI</name>
<keyword evidence="6" id="KW-1185">Reference proteome</keyword>
<dbReference type="Pfam" id="PF00072">
    <property type="entry name" value="Response_reg"/>
    <property type="match status" value="1"/>
</dbReference>
<feature type="modified residue" description="4-aspartylphosphate" evidence="1">
    <location>
        <position position="53"/>
    </location>
</feature>
<dbReference type="CDD" id="cd17532">
    <property type="entry name" value="REC_LytTR_AlgR-like"/>
    <property type="match status" value="1"/>
</dbReference>
<feature type="domain" description="Response regulatory" evidence="3">
    <location>
        <begin position="2"/>
        <end position="116"/>
    </location>
</feature>